<dbReference type="Pfam" id="PF00535">
    <property type="entry name" value="Glycos_transf_2"/>
    <property type="match status" value="1"/>
</dbReference>
<dbReference type="GO" id="GO:0016757">
    <property type="term" value="F:glycosyltransferase activity"/>
    <property type="evidence" value="ECO:0007669"/>
    <property type="project" value="UniProtKB-KW"/>
</dbReference>
<keyword evidence="5" id="KW-0472">Membrane</keyword>
<gene>
    <name evidence="7" type="ORF">A2Z68_02650</name>
</gene>
<feature type="domain" description="Glycosyltransferase 2-like" evidence="6">
    <location>
        <begin position="3"/>
        <end position="108"/>
    </location>
</feature>
<dbReference type="PANTHER" id="PTHR43646:SF2">
    <property type="entry name" value="GLYCOSYLTRANSFERASE 2-LIKE DOMAIN-CONTAINING PROTEIN"/>
    <property type="match status" value="1"/>
</dbReference>
<keyword evidence="3" id="KW-0328">Glycosyltransferase</keyword>
<dbReference type="GO" id="GO:0005886">
    <property type="term" value="C:plasma membrane"/>
    <property type="evidence" value="ECO:0007669"/>
    <property type="project" value="UniProtKB-SubCell"/>
</dbReference>
<evidence type="ECO:0000313" key="8">
    <source>
        <dbReference type="Proteomes" id="UP000176662"/>
    </source>
</evidence>
<accession>A0A1G2DY45</accession>
<comment type="subcellular location">
    <subcellularLocation>
        <location evidence="1">Cell membrane</location>
    </subcellularLocation>
</comment>
<dbReference type="PANTHER" id="PTHR43646">
    <property type="entry name" value="GLYCOSYLTRANSFERASE"/>
    <property type="match status" value="1"/>
</dbReference>
<dbReference type="AlphaFoldDB" id="A0A1G2DY45"/>
<evidence type="ECO:0000259" key="6">
    <source>
        <dbReference type="Pfam" id="PF00535"/>
    </source>
</evidence>
<reference evidence="7 8" key="1">
    <citation type="journal article" date="2016" name="Nat. Commun.">
        <title>Thousands of microbial genomes shed light on interconnected biogeochemical processes in an aquifer system.</title>
        <authorList>
            <person name="Anantharaman K."/>
            <person name="Brown C.T."/>
            <person name="Hug L.A."/>
            <person name="Sharon I."/>
            <person name="Castelle C.J."/>
            <person name="Probst A.J."/>
            <person name="Thomas B.C."/>
            <person name="Singh A."/>
            <person name="Wilkins M.J."/>
            <person name="Karaoz U."/>
            <person name="Brodie E.L."/>
            <person name="Williams K.H."/>
            <person name="Hubbard S.S."/>
            <person name="Banfield J.F."/>
        </authorList>
    </citation>
    <scope>NUCLEOTIDE SEQUENCE [LARGE SCALE GENOMIC DNA]</scope>
</reference>
<evidence type="ECO:0000256" key="5">
    <source>
        <dbReference type="ARBA" id="ARBA00023136"/>
    </source>
</evidence>
<evidence type="ECO:0000256" key="4">
    <source>
        <dbReference type="ARBA" id="ARBA00022679"/>
    </source>
</evidence>
<evidence type="ECO:0000256" key="2">
    <source>
        <dbReference type="ARBA" id="ARBA00022475"/>
    </source>
</evidence>
<dbReference type="InterPro" id="IPR029044">
    <property type="entry name" value="Nucleotide-diphossugar_trans"/>
</dbReference>
<evidence type="ECO:0000256" key="3">
    <source>
        <dbReference type="ARBA" id="ARBA00022676"/>
    </source>
</evidence>
<organism evidence="7 8">
    <name type="scientific">Candidatus Nealsonbacteria bacterium RBG_13_38_11</name>
    <dbReference type="NCBI Taxonomy" id="1801662"/>
    <lineage>
        <taxon>Bacteria</taxon>
        <taxon>Candidatus Nealsoniibacteriota</taxon>
    </lineage>
</organism>
<comment type="caution">
    <text evidence="7">The sequence shown here is derived from an EMBL/GenBank/DDBJ whole genome shotgun (WGS) entry which is preliminary data.</text>
</comment>
<dbReference type="Gene3D" id="3.90.550.10">
    <property type="entry name" value="Spore Coat Polysaccharide Biosynthesis Protein SpsA, Chain A"/>
    <property type="match status" value="1"/>
</dbReference>
<dbReference type="EMBL" id="MHLX01000032">
    <property type="protein sequence ID" value="OGZ18504.1"/>
    <property type="molecule type" value="Genomic_DNA"/>
</dbReference>
<evidence type="ECO:0000256" key="1">
    <source>
        <dbReference type="ARBA" id="ARBA00004236"/>
    </source>
</evidence>
<dbReference type="Proteomes" id="UP000176662">
    <property type="component" value="Unassembled WGS sequence"/>
</dbReference>
<evidence type="ECO:0000313" key="7">
    <source>
        <dbReference type="EMBL" id="OGZ18504.1"/>
    </source>
</evidence>
<dbReference type="InterPro" id="IPR001173">
    <property type="entry name" value="Glyco_trans_2-like"/>
</dbReference>
<dbReference type="SUPFAM" id="SSF53448">
    <property type="entry name" value="Nucleotide-diphospho-sugar transferases"/>
    <property type="match status" value="1"/>
</dbReference>
<protein>
    <recommendedName>
        <fullName evidence="6">Glycosyltransferase 2-like domain-containing protein</fullName>
    </recommendedName>
</protein>
<keyword evidence="4" id="KW-0808">Transferase</keyword>
<name>A0A1G2DY45_9BACT</name>
<proteinExistence type="predicted"/>
<keyword evidence="2" id="KW-1003">Cell membrane</keyword>
<sequence>MLSIIIPALNEEKYLPLLLKLIKEQNFSLDYELIVADADSKDRTIEIAQSFGCSVVKGGLPAVGRNAGAKTAKGDLFLFLDADILLSEKFLENSLSEFKKRKLGIASYCLIPRTKNLLFKIGFDVFYNKPIVIAQGFLANGAMGILVKREIFEKVGGFDESVKIAEDCYFVRKASKFGKFGIIKSAKIFITLRRFKQDGYLKTVLKYFLCSLYMFSGKAVRSDIFNYRFGHYSKKDK</sequence>